<dbReference type="Pfam" id="PF03963">
    <property type="entry name" value="FlgD"/>
    <property type="match status" value="1"/>
</dbReference>
<dbReference type="GO" id="GO:0044781">
    <property type="term" value="P:bacterial-type flagellum organization"/>
    <property type="evidence" value="ECO:0007669"/>
    <property type="project" value="UniProtKB-KW"/>
</dbReference>
<evidence type="ECO:0000313" key="4">
    <source>
        <dbReference type="Proteomes" id="UP000196365"/>
    </source>
</evidence>
<dbReference type="AlphaFoldDB" id="A0A1T4LDT2"/>
<dbReference type="InterPro" id="IPR005648">
    <property type="entry name" value="FlgD"/>
</dbReference>
<keyword evidence="3" id="KW-0282">Flagellum</keyword>
<evidence type="ECO:0000313" key="3">
    <source>
        <dbReference type="EMBL" id="SJZ52800.1"/>
    </source>
</evidence>
<dbReference type="Proteomes" id="UP000196365">
    <property type="component" value="Unassembled WGS sequence"/>
</dbReference>
<evidence type="ECO:0000256" key="1">
    <source>
        <dbReference type="ARBA" id="ARBA00010577"/>
    </source>
</evidence>
<name>A0A1T4LDT2_9FIRM</name>
<keyword evidence="2" id="KW-1005">Bacterial flagellum biogenesis</keyword>
<evidence type="ECO:0000256" key="2">
    <source>
        <dbReference type="ARBA" id="ARBA00022795"/>
    </source>
</evidence>
<gene>
    <name evidence="3" type="ORF">SAMN02745973_00910</name>
</gene>
<comment type="similarity">
    <text evidence="1">Belongs to the FlgD family.</text>
</comment>
<keyword evidence="3" id="KW-0966">Cell projection</keyword>
<dbReference type="RefSeq" id="WP_087678385.1">
    <property type="nucleotide sequence ID" value="NZ_FUWV01000004.1"/>
</dbReference>
<sequence length="137" mass="15762">MDISVENSKNVIQQTQRIPKNQLSTEDFFQLLATQLKYQDPLSEENNSSEFINQMVQMNTMEQLQDLNKNFSQLTQYQNLQYASSLIGKNVSLNTGNQSLEGIVDKIKIIQGDAYIIVENVPYSLDQIVEIQEKDLR</sequence>
<keyword evidence="3" id="KW-0969">Cilium</keyword>
<dbReference type="EMBL" id="FUWV01000004">
    <property type="protein sequence ID" value="SJZ52800.1"/>
    <property type="molecule type" value="Genomic_DNA"/>
</dbReference>
<dbReference type="OrthoDB" id="280334at2"/>
<organism evidence="3 4">
    <name type="scientific">Garciella nitratireducens DSM 15102</name>
    <dbReference type="NCBI Taxonomy" id="1121911"/>
    <lineage>
        <taxon>Bacteria</taxon>
        <taxon>Bacillati</taxon>
        <taxon>Bacillota</taxon>
        <taxon>Clostridia</taxon>
        <taxon>Eubacteriales</taxon>
        <taxon>Eubacteriaceae</taxon>
        <taxon>Garciella</taxon>
    </lineage>
</organism>
<keyword evidence="4" id="KW-1185">Reference proteome</keyword>
<protein>
    <submittedName>
        <fullName evidence="3">Flagellar basal-body rod modification protein FlgD</fullName>
    </submittedName>
</protein>
<proteinExistence type="inferred from homology"/>
<reference evidence="3 4" key="1">
    <citation type="submission" date="2017-02" db="EMBL/GenBank/DDBJ databases">
        <authorList>
            <person name="Peterson S.W."/>
        </authorList>
    </citation>
    <scope>NUCLEOTIDE SEQUENCE [LARGE SCALE GENOMIC DNA]</scope>
    <source>
        <strain evidence="3 4">DSM 15102</strain>
    </source>
</reference>
<accession>A0A1T4LDT2</accession>